<keyword evidence="2 6" id="KW-0547">Nucleotide-binding</keyword>
<dbReference type="PANTHER" id="PTHR32429:SF11">
    <property type="entry name" value="RIBULOSE BISPHOSPHATE CARBOXYLASE_OXYGENASE ACTIVASE, CHLOROPLASTIC"/>
    <property type="match status" value="1"/>
</dbReference>
<dbReference type="InterPro" id="IPR003959">
    <property type="entry name" value="ATPase_AAA_core"/>
</dbReference>
<dbReference type="Gene3D" id="3.40.50.300">
    <property type="entry name" value="P-loop containing nucleotide triphosphate hydrolases"/>
    <property type="match status" value="1"/>
</dbReference>
<reference evidence="10" key="1">
    <citation type="journal article" date="2016" name="Nature">
        <title>The genome of the seagrass Zostera marina reveals angiosperm adaptation to the sea.</title>
        <authorList>
            <person name="Olsen J.L."/>
            <person name="Rouze P."/>
            <person name="Verhelst B."/>
            <person name="Lin Y.-C."/>
            <person name="Bayer T."/>
            <person name="Collen J."/>
            <person name="Dattolo E."/>
            <person name="De Paoli E."/>
            <person name="Dittami S."/>
            <person name="Maumus F."/>
            <person name="Michel G."/>
            <person name="Kersting A."/>
            <person name="Lauritano C."/>
            <person name="Lohaus R."/>
            <person name="Toepel M."/>
            <person name="Tonon T."/>
            <person name="Vanneste K."/>
            <person name="Amirebrahimi M."/>
            <person name="Brakel J."/>
            <person name="Bostroem C."/>
            <person name="Chovatia M."/>
            <person name="Grimwood J."/>
            <person name="Jenkins J.W."/>
            <person name="Jueterbock A."/>
            <person name="Mraz A."/>
            <person name="Stam W.T."/>
            <person name="Tice H."/>
            <person name="Bornberg-Bauer E."/>
            <person name="Green P.J."/>
            <person name="Pearson G.A."/>
            <person name="Procaccini G."/>
            <person name="Duarte C.M."/>
            <person name="Schmutz J."/>
            <person name="Reusch T.B.H."/>
            <person name="Van de Peer Y."/>
        </authorList>
    </citation>
    <scope>NUCLEOTIDE SEQUENCE [LARGE SCALE GENOMIC DNA]</scope>
    <source>
        <strain evidence="10">cv. Finnish</strain>
    </source>
</reference>
<evidence type="ECO:0000256" key="2">
    <source>
        <dbReference type="ARBA" id="ARBA00022741"/>
    </source>
</evidence>
<dbReference type="PANTHER" id="PTHR32429">
    <property type="match status" value="1"/>
</dbReference>
<evidence type="ECO:0000256" key="5">
    <source>
        <dbReference type="ARBA" id="ARBA00025781"/>
    </source>
</evidence>
<dbReference type="GO" id="GO:0016887">
    <property type="term" value="F:ATP hydrolysis activity"/>
    <property type="evidence" value="ECO:0007669"/>
    <property type="project" value="UniProtKB-UniRule"/>
</dbReference>
<dbReference type="STRING" id="29655.A0A0K9PC54"/>
<dbReference type="EMBL" id="LFYR01000968">
    <property type="protein sequence ID" value="KMZ66559.1"/>
    <property type="molecule type" value="Genomic_DNA"/>
</dbReference>
<dbReference type="InterPro" id="IPR044960">
    <property type="entry name" value="RCA-like"/>
</dbReference>
<dbReference type="SUPFAM" id="SSF52540">
    <property type="entry name" value="P-loop containing nucleoside triphosphate hydrolases"/>
    <property type="match status" value="1"/>
</dbReference>
<comment type="subcellular location">
    <subcellularLocation>
        <location evidence="1 6">Plastid</location>
        <location evidence="1 6">Chloroplast stroma</location>
    </subcellularLocation>
</comment>
<organism evidence="9 10">
    <name type="scientific">Zostera marina</name>
    <name type="common">Eelgrass</name>
    <dbReference type="NCBI Taxonomy" id="29655"/>
    <lineage>
        <taxon>Eukaryota</taxon>
        <taxon>Viridiplantae</taxon>
        <taxon>Streptophyta</taxon>
        <taxon>Embryophyta</taxon>
        <taxon>Tracheophyta</taxon>
        <taxon>Spermatophyta</taxon>
        <taxon>Magnoliopsida</taxon>
        <taxon>Liliopsida</taxon>
        <taxon>Zosteraceae</taxon>
        <taxon>Zostera</taxon>
    </lineage>
</organism>
<feature type="domain" description="Ribulose bisphosphate carboxylase/oxygenase activase AAA helical" evidence="8">
    <location>
        <begin position="316"/>
        <end position="414"/>
    </location>
</feature>
<evidence type="ECO:0000259" key="7">
    <source>
        <dbReference type="Pfam" id="PF00004"/>
    </source>
</evidence>
<comment type="caution">
    <text evidence="9">The sequence shown here is derived from an EMBL/GenBank/DDBJ whole genome shotgun (WGS) entry which is preliminary data.</text>
</comment>
<sequence length="432" mass="48931">MALCSCNYRDVLFSLHRRTNSVPSIGKTSGHTLTLTTRSSSLFRLRSSFEASHARTDHDKEKRLSDQSSWEAKDAEGKDYLYTLGQEAENMNIAVGARKGVIDDLFVGEFLGKDSDIVFDYRQKVTRSFEHLKGDYYITPEFMDKVACHIVKNYLSQSLDVKVPLILGIWGGKGQGKTFQTELIFRAMGVEPVIMSAGELESEKAGYPGKLIRERYRTASQVLQNQNKISCLMINDIDAGLGRFGNTQMTVNNQMVVGTLMNLSDNPTRVSIGQKWRESDVTHRIPVIVTGNDFSKIYAPLIRDGRMDKFYWQPKRDDIVNIVQRMYGKDGISHDEVVIIVDTFPNQALDFYGALRSRTYDSSILKWVIDIGGYEKLGEIIFKGKKGGDLPTFIPPKQTVETLLESGYSLVKEQELIMNTKLSRDYMKNMDD</sequence>
<proteinExistence type="inferred from homology"/>
<dbReference type="AlphaFoldDB" id="A0A0K9PC54"/>
<evidence type="ECO:0000256" key="3">
    <source>
        <dbReference type="ARBA" id="ARBA00022840"/>
    </source>
</evidence>
<dbReference type="GO" id="GO:0009570">
    <property type="term" value="C:chloroplast stroma"/>
    <property type="evidence" value="ECO:0007669"/>
    <property type="project" value="UniProtKB-SubCell"/>
</dbReference>
<evidence type="ECO:0000256" key="1">
    <source>
        <dbReference type="ARBA" id="ARBA00004470"/>
    </source>
</evidence>
<evidence type="ECO:0000256" key="4">
    <source>
        <dbReference type="ARBA" id="ARBA00025556"/>
    </source>
</evidence>
<keyword evidence="3 6" id="KW-0067">ATP-binding</keyword>
<accession>A0A0K9PC54</accession>
<evidence type="ECO:0000313" key="9">
    <source>
        <dbReference type="EMBL" id="KMZ66559.1"/>
    </source>
</evidence>
<dbReference type="Gene3D" id="1.10.8.1070">
    <property type="match status" value="1"/>
</dbReference>
<dbReference type="Pfam" id="PF21228">
    <property type="entry name" value="RuBisCO_activase_AAA_helical"/>
    <property type="match status" value="1"/>
</dbReference>
<keyword evidence="10" id="KW-1185">Reference proteome</keyword>
<dbReference type="Proteomes" id="UP000036987">
    <property type="component" value="Unassembled WGS sequence"/>
</dbReference>
<keyword evidence="6" id="KW-0934">Plastid</keyword>
<comment type="function">
    <text evidence="4 6">Activation of RuBisCO (ribulose-1,5-bisphosphate carboxylase/oxygenase; EC 4.1.1.39) involves the ATP-dependent carboxylation of the epsilon-amino group of lysine leading to a carbamate structure.</text>
</comment>
<protein>
    <recommendedName>
        <fullName evidence="6">Ribulose bisphosphate carboxylase/oxygenase activase, chloroplastic</fullName>
        <shortName evidence="6">RA</shortName>
        <shortName evidence="6">RuBisCO activase</shortName>
    </recommendedName>
</protein>
<dbReference type="GO" id="GO:0005524">
    <property type="term" value="F:ATP binding"/>
    <property type="evidence" value="ECO:0007669"/>
    <property type="project" value="UniProtKB-UniRule"/>
</dbReference>
<comment type="similarity">
    <text evidence="5 6">Belongs to the RuBisCO activase family.</text>
</comment>
<gene>
    <name evidence="9" type="ORF">ZOSMA_294G00110</name>
</gene>
<evidence type="ECO:0000313" key="10">
    <source>
        <dbReference type="Proteomes" id="UP000036987"/>
    </source>
</evidence>
<dbReference type="Pfam" id="PF00004">
    <property type="entry name" value="AAA"/>
    <property type="match status" value="1"/>
</dbReference>
<evidence type="ECO:0000259" key="8">
    <source>
        <dbReference type="Pfam" id="PF21228"/>
    </source>
</evidence>
<keyword evidence="6" id="KW-0150">Chloroplast</keyword>
<dbReference type="OMA" id="QQSSWEA"/>
<name>A0A0K9PC54_ZOSMR</name>
<dbReference type="InterPro" id="IPR027417">
    <property type="entry name" value="P-loop_NTPase"/>
</dbReference>
<dbReference type="GO" id="GO:0046863">
    <property type="term" value="F:ribulose-1,5-bisphosphate carboxylase/oxygenase activator activity"/>
    <property type="evidence" value="ECO:0007669"/>
    <property type="project" value="UniProtKB-UniRule"/>
</dbReference>
<dbReference type="InterPro" id="IPR048571">
    <property type="entry name" value="RuBisCO_activase_AAA_helical"/>
</dbReference>
<feature type="domain" description="ATPase AAA-type core" evidence="7">
    <location>
        <begin position="169"/>
        <end position="313"/>
    </location>
</feature>
<evidence type="ECO:0000256" key="6">
    <source>
        <dbReference type="RuleBase" id="RU369045"/>
    </source>
</evidence>
<dbReference type="OrthoDB" id="2014558at2759"/>